<dbReference type="OrthoDB" id="18679at2759"/>
<dbReference type="InterPro" id="IPR037666">
    <property type="entry name" value="CCDC43"/>
</dbReference>
<feature type="compositionally biased region" description="Basic and acidic residues" evidence="4">
    <location>
        <begin position="173"/>
        <end position="203"/>
    </location>
</feature>
<organism evidence="6 7">
    <name type="scientific">Coemansia thaxteri</name>
    <dbReference type="NCBI Taxonomy" id="2663907"/>
    <lineage>
        <taxon>Eukaryota</taxon>
        <taxon>Fungi</taxon>
        <taxon>Fungi incertae sedis</taxon>
        <taxon>Zoopagomycota</taxon>
        <taxon>Kickxellomycotina</taxon>
        <taxon>Kickxellomycetes</taxon>
        <taxon>Kickxellales</taxon>
        <taxon>Kickxellaceae</taxon>
        <taxon>Coemansia</taxon>
    </lineage>
</organism>
<dbReference type="PANTHER" id="PTHR31684:SF2">
    <property type="entry name" value="COILED-COIL DOMAIN-CONTAINING PROTEIN 43"/>
    <property type="match status" value="1"/>
</dbReference>
<comment type="similarity">
    <text evidence="1">Belongs to the CCDC43 family.</text>
</comment>
<comment type="caution">
    <text evidence="6">The sequence shown here is derived from an EMBL/GenBank/DDBJ whole genome shotgun (WGS) entry which is preliminary data.</text>
</comment>
<evidence type="ECO:0000256" key="4">
    <source>
        <dbReference type="SAM" id="MobiDB-lite"/>
    </source>
</evidence>
<feature type="coiled-coil region" evidence="3">
    <location>
        <begin position="69"/>
        <end position="104"/>
    </location>
</feature>
<accession>A0A9W8BAG8</accession>
<evidence type="ECO:0000256" key="1">
    <source>
        <dbReference type="ARBA" id="ARBA00005305"/>
    </source>
</evidence>
<dbReference type="PANTHER" id="PTHR31684">
    <property type="entry name" value="COILED-COIL DOMAIN-CONTAINING PROTEIN 43"/>
    <property type="match status" value="1"/>
</dbReference>
<protein>
    <recommendedName>
        <fullName evidence="5">CCDC43 PWI-like domain-containing protein</fullName>
    </recommendedName>
</protein>
<feature type="domain" description="CCDC43 PWI-like" evidence="5">
    <location>
        <begin position="2"/>
        <end position="58"/>
    </location>
</feature>
<reference evidence="6" key="1">
    <citation type="submission" date="2022-07" db="EMBL/GenBank/DDBJ databases">
        <title>Phylogenomic reconstructions and comparative analyses of Kickxellomycotina fungi.</title>
        <authorList>
            <person name="Reynolds N.K."/>
            <person name="Stajich J.E."/>
            <person name="Barry K."/>
            <person name="Grigoriev I.V."/>
            <person name="Crous P."/>
            <person name="Smith M.E."/>
        </authorList>
    </citation>
    <scope>NUCLEOTIDE SEQUENCE</scope>
    <source>
        <strain evidence="6">IMI 214461</strain>
    </source>
</reference>
<dbReference type="InterPro" id="IPR058771">
    <property type="entry name" value="PWI_CCDC43"/>
</dbReference>
<evidence type="ECO:0000256" key="3">
    <source>
        <dbReference type="SAM" id="Coils"/>
    </source>
</evidence>
<keyword evidence="7" id="KW-1185">Reference proteome</keyword>
<evidence type="ECO:0000313" key="6">
    <source>
        <dbReference type="EMBL" id="KAJ2000586.1"/>
    </source>
</evidence>
<dbReference type="SUPFAM" id="SSF101233">
    <property type="entry name" value="PWI domain"/>
    <property type="match status" value="1"/>
</dbReference>
<dbReference type="AlphaFoldDB" id="A0A9W8BAG8"/>
<dbReference type="EMBL" id="JANBQF010000511">
    <property type="protein sequence ID" value="KAJ2000586.1"/>
    <property type="molecule type" value="Genomic_DNA"/>
</dbReference>
<dbReference type="GO" id="GO:0006397">
    <property type="term" value="P:mRNA processing"/>
    <property type="evidence" value="ECO:0007669"/>
    <property type="project" value="UniProtKB-KW"/>
</dbReference>
<proteinExistence type="inferred from homology"/>
<evidence type="ECO:0000259" key="5">
    <source>
        <dbReference type="Pfam" id="PF26091"/>
    </source>
</evidence>
<evidence type="ECO:0000256" key="2">
    <source>
        <dbReference type="ARBA" id="ARBA00023054"/>
    </source>
</evidence>
<gene>
    <name evidence="6" type="ORF">H4R26_004545</name>
</gene>
<name>A0A9W8BAG8_9FUNG</name>
<dbReference type="Proteomes" id="UP001150907">
    <property type="component" value="Unassembled WGS sequence"/>
</dbReference>
<sequence length="217" mass="24819">MSEYLANELSKLGIDDEAIVEYCVGLLEDTNMDDEEKQEAIAGYLEATNEHDFAAVVIKAIELLAEDRVQQEMSAQEQAKLALRRAQEKEREELLRDARNVNASASTAARQLTAEERRQRERVLKAYDYAAPEIVEGANGEAELVYREQAAGGSGDQQGLERNVNAQIVADKERAQREANRAAHQKKTEREKELLERDKLRKEKEKRRTMKTEKRRM</sequence>
<evidence type="ECO:0000313" key="7">
    <source>
        <dbReference type="Proteomes" id="UP001150907"/>
    </source>
</evidence>
<feature type="compositionally biased region" description="Basic residues" evidence="4">
    <location>
        <begin position="204"/>
        <end position="217"/>
    </location>
</feature>
<feature type="region of interest" description="Disordered" evidence="4">
    <location>
        <begin position="173"/>
        <end position="217"/>
    </location>
</feature>
<dbReference type="InterPro" id="IPR036483">
    <property type="entry name" value="PWI_dom_sf"/>
</dbReference>
<keyword evidence="2 3" id="KW-0175">Coiled coil</keyword>
<dbReference type="Pfam" id="PF26091">
    <property type="entry name" value="PWI_CCDC43"/>
    <property type="match status" value="1"/>
</dbReference>